<name>A0ACB6RF25_9PLEO</name>
<protein>
    <submittedName>
        <fullName evidence="1">Uncharacterized protein</fullName>
    </submittedName>
</protein>
<dbReference type="Proteomes" id="UP000799755">
    <property type="component" value="Unassembled WGS sequence"/>
</dbReference>
<evidence type="ECO:0000313" key="2">
    <source>
        <dbReference type="Proteomes" id="UP000799755"/>
    </source>
</evidence>
<sequence length="588" mass="64041">MEPTAIFAALNSAVKFAELLVRVVEVRTENDVFVRTIQIVRNDLNEVERLLGIESVQKKLTAVPGKFEWIGGAIISTKSALSDIAKWVERARVDQQATGTVRLDTRIRWVFNDHEKLINRQTELSTCHQQLSNVLNFLNPLEEIPTSSAPPTYRDITYFDDIVSPNQKRRSLMKGAQTTTTVRDAKIEGLLRSTHPAEDSDLRVNLTLMESSSGSPAPLLSRTDPLQQIEVQKSAVRTILDLPKFASTPSETISPAASPPPAYTLISQTSWTGESRRTEDGGSEYLAPSTKRTPSEHVLADTPLLQPHNAKVNSMNNTQPSSQPVEKPSLYAVTQEKPQRLIAELAGDTPSLSGTNAQGPVNPYELYASPPPGTGQSTLSPFGPPCRHVHAISEMLGDLSFPVELSTNDPGRPPGYPRPGAGRAIYELPAQVLSRRPVRNQSLGDSLMAAHKLPSPHDTGNTKHIARQELPDSRRTLSSESIEAQQQRIEMPSPLSVTHQSKYLRYPSPDSGSFLSSPALNPTSTAPFPLSSPSPGTSTLSSVDIGSVSLMGRPTARIISPNKPETASAARMRSQRAIMDMLGSIDQT</sequence>
<keyword evidence="2" id="KW-1185">Reference proteome</keyword>
<gene>
    <name evidence="1" type="ORF">BDR25DRAFT_309270</name>
</gene>
<comment type="caution">
    <text evidence="1">The sequence shown here is derived from an EMBL/GenBank/DDBJ whole genome shotgun (WGS) entry which is preliminary data.</text>
</comment>
<dbReference type="EMBL" id="MU003493">
    <property type="protein sequence ID" value="KAF2476932.1"/>
    <property type="molecule type" value="Genomic_DNA"/>
</dbReference>
<evidence type="ECO:0000313" key="1">
    <source>
        <dbReference type="EMBL" id="KAF2476932.1"/>
    </source>
</evidence>
<reference evidence="1" key="1">
    <citation type="journal article" date="2020" name="Stud. Mycol.">
        <title>101 Dothideomycetes genomes: a test case for predicting lifestyles and emergence of pathogens.</title>
        <authorList>
            <person name="Haridas S."/>
            <person name="Albert R."/>
            <person name="Binder M."/>
            <person name="Bloem J."/>
            <person name="Labutti K."/>
            <person name="Salamov A."/>
            <person name="Andreopoulos B."/>
            <person name="Baker S."/>
            <person name="Barry K."/>
            <person name="Bills G."/>
            <person name="Bluhm B."/>
            <person name="Cannon C."/>
            <person name="Castanera R."/>
            <person name="Culley D."/>
            <person name="Daum C."/>
            <person name="Ezra D."/>
            <person name="Gonzalez J."/>
            <person name="Henrissat B."/>
            <person name="Kuo A."/>
            <person name="Liang C."/>
            <person name="Lipzen A."/>
            <person name="Lutzoni F."/>
            <person name="Magnuson J."/>
            <person name="Mondo S."/>
            <person name="Nolan M."/>
            <person name="Ohm R."/>
            <person name="Pangilinan J."/>
            <person name="Park H.-J."/>
            <person name="Ramirez L."/>
            <person name="Alfaro M."/>
            <person name="Sun H."/>
            <person name="Tritt A."/>
            <person name="Yoshinaga Y."/>
            <person name="Zwiers L.-H."/>
            <person name="Turgeon B."/>
            <person name="Goodwin S."/>
            <person name="Spatafora J."/>
            <person name="Crous P."/>
            <person name="Grigoriev I."/>
        </authorList>
    </citation>
    <scope>NUCLEOTIDE SEQUENCE</scope>
    <source>
        <strain evidence="1">ATCC 200398</strain>
    </source>
</reference>
<proteinExistence type="predicted"/>
<accession>A0ACB6RF25</accession>
<organism evidence="1 2">
    <name type="scientific">Lindgomyces ingoldianus</name>
    <dbReference type="NCBI Taxonomy" id="673940"/>
    <lineage>
        <taxon>Eukaryota</taxon>
        <taxon>Fungi</taxon>
        <taxon>Dikarya</taxon>
        <taxon>Ascomycota</taxon>
        <taxon>Pezizomycotina</taxon>
        <taxon>Dothideomycetes</taxon>
        <taxon>Pleosporomycetidae</taxon>
        <taxon>Pleosporales</taxon>
        <taxon>Lindgomycetaceae</taxon>
        <taxon>Lindgomyces</taxon>
    </lineage>
</organism>